<accession>A0AC60NUC2</accession>
<organism evidence="1 2">
    <name type="scientific">Ixodes persulcatus</name>
    <name type="common">Taiga tick</name>
    <dbReference type="NCBI Taxonomy" id="34615"/>
    <lineage>
        <taxon>Eukaryota</taxon>
        <taxon>Metazoa</taxon>
        <taxon>Ecdysozoa</taxon>
        <taxon>Arthropoda</taxon>
        <taxon>Chelicerata</taxon>
        <taxon>Arachnida</taxon>
        <taxon>Acari</taxon>
        <taxon>Parasitiformes</taxon>
        <taxon>Ixodida</taxon>
        <taxon>Ixodoidea</taxon>
        <taxon>Ixodidae</taxon>
        <taxon>Ixodinae</taxon>
        <taxon>Ixodes</taxon>
    </lineage>
</organism>
<sequence length="91" mass="10073">MDSWTSHNSYVCITGHMMDTTFVQHARVLACTMPDSHATKNLALFIASVIEEWELPSQNALIYVVTVNGRNFTSAVARSAWIGAQCFGHTL</sequence>
<evidence type="ECO:0000313" key="1">
    <source>
        <dbReference type="EMBL" id="KAG0410688.1"/>
    </source>
</evidence>
<dbReference type="EMBL" id="JABSTQ010011498">
    <property type="protein sequence ID" value="KAG0410688.1"/>
    <property type="molecule type" value="Genomic_DNA"/>
</dbReference>
<reference evidence="1 2" key="1">
    <citation type="journal article" date="2020" name="Cell">
        <title>Large-Scale Comparative Analyses of Tick Genomes Elucidate Their Genetic Diversity and Vector Capacities.</title>
        <authorList>
            <consortium name="Tick Genome and Microbiome Consortium (TIGMIC)"/>
            <person name="Jia N."/>
            <person name="Wang J."/>
            <person name="Shi W."/>
            <person name="Du L."/>
            <person name="Sun Y."/>
            <person name="Zhan W."/>
            <person name="Jiang J.F."/>
            <person name="Wang Q."/>
            <person name="Zhang B."/>
            <person name="Ji P."/>
            <person name="Bell-Sakyi L."/>
            <person name="Cui X.M."/>
            <person name="Yuan T.T."/>
            <person name="Jiang B.G."/>
            <person name="Yang W.F."/>
            <person name="Lam T.T."/>
            <person name="Chang Q.C."/>
            <person name="Ding S.J."/>
            <person name="Wang X.J."/>
            <person name="Zhu J.G."/>
            <person name="Ruan X.D."/>
            <person name="Zhao L."/>
            <person name="Wei J.T."/>
            <person name="Ye R.Z."/>
            <person name="Que T.C."/>
            <person name="Du C.H."/>
            <person name="Zhou Y.H."/>
            <person name="Cheng J.X."/>
            <person name="Dai P.F."/>
            <person name="Guo W.B."/>
            <person name="Han X.H."/>
            <person name="Huang E.J."/>
            <person name="Li L.F."/>
            <person name="Wei W."/>
            <person name="Gao Y.C."/>
            <person name="Liu J.Z."/>
            <person name="Shao H.Z."/>
            <person name="Wang X."/>
            <person name="Wang C.C."/>
            <person name="Yang T.C."/>
            <person name="Huo Q.B."/>
            <person name="Li W."/>
            <person name="Chen H.Y."/>
            <person name="Chen S.E."/>
            <person name="Zhou L.G."/>
            <person name="Ni X.B."/>
            <person name="Tian J.H."/>
            <person name="Sheng Y."/>
            <person name="Liu T."/>
            <person name="Pan Y.S."/>
            <person name="Xia L.Y."/>
            <person name="Li J."/>
            <person name="Zhao F."/>
            <person name="Cao W.C."/>
        </authorList>
    </citation>
    <scope>NUCLEOTIDE SEQUENCE [LARGE SCALE GENOMIC DNA]</scope>
    <source>
        <strain evidence="1">Iper-2018</strain>
    </source>
</reference>
<name>A0AC60NUC2_IXOPE</name>
<evidence type="ECO:0000313" key="2">
    <source>
        <dbReference type="Proteomes" id="UP000805193"/>
    </source>
</evidence>
<dbReference type="Proteomes" id="UP000805193">
    <property type="component" value="Unassembled WGS sequence"/>
</dbReference>
<gene>
    <name evidence="1" type="ORF">HPB47_012194</name>
</gene>
<proteinExistence type="predicted"/>
<comment type="caution">
    <text evidence="1">The sequence shown here is derived from an EMBL/GenBank/DDBJ whole genome shotgun (WGS) entry which is preliminary data.</text>
</comment>
<protein>
    <submittedName>
        <fullName evidence="1">Uncharacterized protein</fullName>
    </submittedName>
</protein>
<keyword evidence="2" id="KW-1185">Reference proteome</keyword>